<keyword evidence="4" id="KW-0998">Cell outer membrane</keyword>
<feature type="signal peptide" evidence="6">
    <location>
        <begin position="1"/>
        <end position="21"/>
    </location>
</feature>
<dbReference type="Gene3D" id="2.40.160.20">
    <property type="match status" value="1"/>
</dbReference>
<proteinExistence type="inferred from homology"/>
<evidence type="ECO:0000256" key="2">
    <source>
        <dbReference type="ARBA" id="ARBA00022729"/>
    </source>
</evidence>
<evidence type="ECO:0000256" key="6">
    <source>
        <dbReference type="SAM" id="SignalP"/>
    </source>
</evidence>
<reference evidence="9" key="1">
    <citation type="journal article" date="2019" name="Int. J. Syst. Evol. Microbiol.">
        <title>The Global Catalogue of Microorganisms (GCM) 10K type strain sequencing project: providing services to taxonomists for standard genome sequencing and annotation.</title>
        <authorList>
            <consortium name="The Broad Institute Genomics Platform"/>
            <consortium name="The Broad Institute Genome Sequencing Center for Infectious Disease"/>
            <person name="Wu L."/>
            <person name="Ma J."/>
        </authorList>
    </citation>
    <scope>NUCLEOTIDE SEQUENCE [LARGE SCALE GENOMIC DNA]</scope>
    <source>
        <strain evidence="9">NBRC 112416</strain>
    </source>
</reference>
<evidence type="ECO:0000259" key="7">
    <source>
        <dbReference type="Pfam" id="PF13505"/>
    </source>
</evidence>
<feature type="domain" description="Outer membrane protein beta-barrel" evidence="7">
    <location>
        <begin position="39"/>
        <end position="227"/>
    </location>
</feature>
<dbReference type="PANTHER" id="PTHR34001:SF3">
    <property type="entry name" value="BLL7405 PROTEIN"/>
    <property type="match status" value="1"/>
</dbReference>
<accession>A0ABQ5W465</accession>
<keyword evidence="2 6" id="KW-0732">Signal</keyword>
<evidence type="ECO:0000256" key="1">
    <source>
        <dbReference type="ARBA" id="ARBA00004442"/>
    </source>
</evidence>
<dbReference type="InterPro" id="IPR011250">
    <property type="entry name" value="OMP/PagP_B-barrel"/>
</dbReference>
<keyword evidence="3" id="KW-0472">Membrane</keyword>
<sequence>MKYAISLLLGGTLLLAGPAAAADLGWGGGSSSPLYSPSSAFNWSGFYAGANAGFGWGTFSREPAGGGPTSEDNSSGWALGGHAGYNVDLGGFVLGAETDLQWSSLSYDQDLGAPGELKAGVDFFGTVRGRAGASFGQVMPYVTGGLAYGRGSVSITDPTDITTSQSRTHWGWTAGIGLEAAATENLTLRAEYLYVDLGTQTYATAPGGDIDASHRFSVIRGGVSYKF</sequence>
<comment type="subcellular location">
    <subcellularLocation>
        <location evidence="1">Cell outer membrane</location>
    </subcellularLocation>
</comment>
<evidence type="ECO:0000256" key="3">
    <source>
        <dbReference type="ARBA" id="ARBA00023136"/>
    </source>
</evidence>
<dbReference type="Proteomes" id="UP001156691">
    <property type="component" value="Unassembled WGS sequence"/>
</dbReference>
<dbReference type="EMBL" id="BSNS01000009">
    <property type="protein sequence ID" value="GLQ54838.1"/>
    <property type="molecule type" value="Genomic_DNA"/>
</dbReference>
<dbReference type="Pfam" id="PF13505">
    <property type="entry name" value="OMP_b-brl"/>
    <property type="match status" value="1"/>
</dbReference>
<organism evidence="8 9">
    <name type="scientific">Devosia nitrariae</name>
    <dbReference type="NCBI Taxonomy" id="2071872"/>
    <lineage>
        <taxon>Bacteria</taxon>
        <taxon>Pseudomonadati</taxon>
        <taxon>Pseudomonadota</taxon>
        <taxon>Alphaproteobacteria</taxon>
        <taxon>Hyphomicrobiales</taxon>
        <taxon>Devosiaceae</taxon>
        <taxon>Devosia</taxon>
    </lineage>
</organism>
<protein>
    <submittedName>
        <fullName evidence="8">Porin</fullName>
    </submittedName>
</protein>
<evidence type="ECO:0000313" key="9">
    <source>
        <dbReference type="Proteomes" id="UP001156691"/>
    </source>
</evidence>
<gene>
    <name evidence="8" type="ORF">GCM10010862_20970</name>
</gene>
<evidence type="ECO:0000313" key="8">
    <source>
        <dbReference type="EMBL" id="GLQ54838.1"/>
    </source>
</evidence>
<dbReference type="InterPro" id="IPR051692">
    <property type="entry name" value="OMP-like"/>
</dbReference>
<feature type="chain" id="PRO_5045512630" evidence="6">
    <location>
        <begin position="22"/>
        <end position="227"/>
    </location>
</feature>
<dbReference type="PANTHER" id="PTHR34001">
    <property type="entry name" value="BLL7405 PROTEIN"/>
    <property type="match status" value="1"/>
</dbReference>
<comment type="similarity">
    <text evidence="5">Belongs to the Omp25/RopB family.</text>
</comment>
<dbReference type="SUPFAM" id="SSF56925">
    <property type="entry name" value="OMPA-like"/>
    <property type="match status" value="1"/>
</dbReference>
<dbReference type="InterPro" id="IPR027385">
    <property type="entry name" value="Beta-barrel_OMP"/>
</dbReference>
<evidence type="ECO:0000256" key="5">
    <source>
        <dbReference type="ARBA" id="ARBA00038306"/>
    </source>
</evidence>
<comment type="caution">
    <text evidence="8">The sequence shown here is derived from an EMBL/GenBank/DDBJ whole genome shotgun (WGS) entry which is preliminary data.</text>
</comment>
<keyword evidence="9" id="KW-1185">Reference proteome</keyword>
<evidence type="ECO:0000256" key="4">
    <source>
        <dbReference type="ARBA" id="ARBA00023237"/>
    </source>
</evidence>
<name>A0ABQ5W465_9HYPH</name>
<dbReference type="RefSeq" id="WP_284340281.1">
    <property type="nucleotide sequence ID" value="NZ_BSNS01000009.1"/>
</dbReference>